<dbReference type="EMBL" id="JABMOJ010000185">
    <property type="protein sequence ID" value="NQV64719.1"/>
    <property type="molecule type" value="Genomic_DNA"/>
</dbReference>
<evidence type="ECO:0000256" key="5">
    <source>
        <dbReference type="ARBA" id="ARBA00022801"/>
    </source>
</evidence>
<evidence type="ECO:0000313" key="11">
    <source>
        <dbReference type="Proteomes" id="UP000754644"/>
    </source>
</evidence>
<proteinExistence type="inferred from homology"/>
<evidence type="ECO:0000256" key="6">
    <source>
        <dbReference type="ARBA" id="ARBA00022839"/>
    </source>
</evidence>
<sequence length="209" mass="22914">MAYRFRGYLPVVIDFETGGFNAETDALLEAAAVIIEMDDDGILMPGERHFFNVDAFEGANIDQASLDFTGIDPSNPLRGAIPEQQALTAIFRSVRHALRDTGCQRAIIVAHNAAFDLGFLNAAVARCEIKRNPFHPFSSFDTATLSGLAFGQTVLARACQVAGLGFDANEAHSADYDCDKTADLFCKIVNRWKELGGLPEHQQPQYQQE</sequence>
<dbReference type="GO" id="GO:0003676">
    <property type="term" value="F:nucleic acid binding"/>
    <property type="evidence" value="ECO:0007669"/>
    <property type="project" value="InterPro"/>
</dbReference>
<name>A0A972VWQ9_9GAMM</name>
<evidence type="ECO:0000256" key="1">
    <source>
        <dbReference type="ARBA" id="ARBA00011738"/>
    </source>
</evidence>
<dbReference type="InterPro" id="IPR012337">
    <property type="entry name" value="RNaseH-like_sf"/>
</dbReference>
<keyword evidence="3 8" id="KW-0540">Nuclease</keyword>
<feature type="site" description="Important for substrate binding and specificity" evidence="8">
    <location>
        <position position="115"/>
    </location>
</feature>
<reference evidence="10" key="1">
    <citation type="submission" date="2020-05" db="EMBL/GenBank/DDBJ databases">
        <title>Sulfur intermediates as new biogeochemical hubs in an aquatic model microbial ecosystem.</title>
        <authorList>
            <person name="Vigneron A."/>
        </authorList>
    </citation>
    <scope>NUCLEOTIDE SEQUENCE</scope>
    <source>
        <strain evidence="10">Bin.250</strain>
    </source>
</reference>
<keyword evidence="7 8" id="KW-0460">Magnesium</keyword>
<dbReference type="NCBIfam" id="TIGR01298">
    <property type="entry name" value="RNaseT"/>
    <property type="match status" value="1"/>
</dbReference>
<dbReference type="InterPro" id="IPR013520">
    <property type="entry name" value="Ribonucl_H"/>
</dbReference>
<evidence type="ECO:0000313" key="10">
    <source>
        <dbReference type="EMBL" id="NQV64719.1"/>
    </source>
</evidence>
<evidence type="ECO:0000259" key="9">
    <source>
        <dbReference type="SMART" id="SM00479"/>
    </source>
</evidence>
<feature type="binding site" evidence="8">
    <location>
        <position position="16"/>
    </location>
    <ligand>
        <name>Mg(2+)</name>
        <dbReference type="ChEBI" id="CHEBI:18420"/>
        <label>2</label>
        <note>catalytic</note>
    </ligand>
</feature>
<evidence type="ECO:0000256" key="4">
    <source>
        <dbReference type="ARBA" id="ARBA00022723"/>
    </source>
</evidence>
<dbReference type="HAMAP" id="MF_00157">
    <property type="entry name" value="RNase_T"/>
    <property type="match status" value="1"/>
</dbReference>
<feature type="site" description="Important for substrate binding and specificity" evidence="8">
    <location>
        <position position="20"/>
    </location>
</feature>
<comment type="cofactor">
    <cofactor evidence="8">
        <name>Mg(2+)</name>
        <dbReference type="ChEBI" id="CHEBI:18420"/>
    </cofactor>
    <text evidence="8">Binds two Mg(2+) per subunit. The active form of the enzyme binds two Mg(2+) ions in its active site. The first Mg(2+) forms only one salt bridge with the protein.</text>
</comment>
<keyword evidence="6 8" id="KW-0269">Exonuclease</keyword>
<feature type="site" description="Important for substrate binding and specificity" evidence="8">
    <location>
        <position position="137"/>
    </location>
</feature>
<dbReference type="PANTHER" id="PTHR30231:SF2">
    <property type="entry name" value="RIBONUCLEASE T"/>
    <property type="match status" value="1"/>
</dbReference>
<dbReference type="Pfam" id="PF00929">
    <property type="entry name" value="RNase_T"/>
    <property type="match status" value="1"/>
</dbReference>
<dbReference type="GO" id="GO:0016896">
    <property type="term" value="F:RNA exonuclease activity, producing 5'-phosphomonoesters"/>
    <property type="evidence" value="ECO:0007669"/>
    <property type="project" value="UniProtKB-UniRule"/>
</dbReference>
<dbReference type="SMART" id="SM00479">
    <property type="entry name" value="EXOIII"/>
    <property type="match status" value="1"/>
</dbReference>
<feature type="binding site" evidence="8">
    <location>
        <position position="14"/>
    </location>
    <ligand>
        <name>Mg(2+)</name>
        <dbReference type="ChEBI" id="CHEBI:18420"/>
        <label>1</label>
        <note>catalytic</note>
    </ligand>
</feature>
<dbReference type="FunFam" id="3.30.420.10:FF:000009">
    <property type="entry name" value="Ribonuclease T"/>
    <property type="match status" value="1"/>
</dbReference>
<dbReference type="GO" id="GO:0005829">
    <property type="term" value="C:cytosol"/>
    <property type="evidence" value="ECO:0007669"/>
    <property type="project" value="TreeGrafter"/>
</dbReference>
<accession>A0A972VWQ9</accession>
<comment type="function">
    <text evidence="8">Trims short 3' overhangs of a variety of RNA species, leaving a one or two nucleotide 3' overhang. Responsible for the end-turnover of tRNA: specifically removes the terminal AMP residue from uncharged tRNA (tRNA-C-C-A). Also appears to be involved in tRNA biosynthesis.</text>
</comment>
<protein>
    <recommendedName>
        <fullName evidence="8">Ribonuclease T</fullName>
        <ecNumber evidence="8">3.1.13.-</ecNumber>
    </recommendedName>
    <alternativeName>
        <fullName evidence="8">Exoribonuclease T</fullName>
        <shortName evidence="8">RNase T</shortName>
    </alternativeName>
</protein>
<organism evidence="10 11">
    <name type="scientific">SAR86 cluster bacterium</name>
    <dbReference type="NCBI Taxonomy" id="2030880"/>
    <lineage>
        <taxon>Bacteria</taxon>
        <taxon>Pseudomonadati</taxon>
        <taxon>Pseudomonadota</taxon>
        <taxon>Gammaproteobacteria</taxon>
        <taxon>SAR86 cluster</taxon>
    </lineage>
</organism>
<feature type="domain" description="Exonuclease" evidence="9">
    <location>
        <begin position="9"/>
        <end position="194"/>
    </location>
</feature>
<comment type="similarity">
    <text evidence="8">Belongs to the RNase T family.</text>
</comment>
<evidence type="ECO:0000256" key="8">
    <source>
        <dbReference type="HAMAP-Rule" id="MF_00157"/>
    </source>
</evidence>
<dbReference type="GO" id="GO:0008408">
    <property type="term" value="F:3'-5' exonuclease activity"/>
    <property type="evidence" value="ECO:0007669"/>
    <property type="project" value="TreeGrafter"/>
</dbReference>
<evidence type="ECO:0000256" key="2">
    <source>
        <dbReference type="ARBA" id="ARBA00022694"/>
    </source>
</evidence>
<dbReference type="InterPro" id="IPR036397">
    <property type="entry name" value="RNaseH_sf"/>
</dbReference>
<dbReference type="Gene3D" id="3.30.420.10">
    <property type="entry name" value="Ribonuclease H-like superfamily/Ribonuclease H"/>
    <property type="match status" value="1"/>
</dbReference>
<keyword evidence="4 8" id="KW-0479">Metal-binding</keyword>
<comment type="caution">
    <text evidence="10">The sequence shown here is derived from an EMBL/GenBank/DDBJ whole genome shotgun (WGS) entry which is preliminary data.</text>
</comment>
<evidence type="ECO:0000256" key="7">
    <source>
        <dbReference type="ARBA" id="ARBA00022842"/>
    </source>
</evidence>
<evidence type="ECO:0000256" key="3">
    <source>
        <dbReference type="ARBA" id="ARBA00022722"/>
    </source>
</evidence>
<dbReference type="GO" id="GO:0008033">
    <property type="term" value="P:tRNA processing"/>
    <property type="evidence" value="ECO:0007669"/>
    <property type="project" value="UniProtKB-KW"/>
</dbReference>
<dbReference type="InterPro" id="IPR005987">
    <property type="entry name" value="RNase_T"/>
</dbReference>
<dbReference type="Proteomes" id="UP000754644">
    <property type="component" value="Unassembled WGS sequence"/>
</dbReference>
<dbReference type="GO" id="GO:0000287">
    <property type="term" value="F:magnesium ion binding"/>
    <property type="evidence" value="ECO:0007669"/>
    <property type="project" value="UniProtKB-UniRule"/>
</dbReference>
<gene>
    <name evidence="8 10" type="primary">rnt</name>
    <name evidence="10" type="ORF">HQ497_05070</name>
</gene>
<dbReference type="SUPFAM" id="SSF53098">
    <property type="entry name" value="Ribonuclease H-like"/>
    <property type="match status" value="1"/>
</dbReference>
<feature type="site" description="Important for substrate binding and specificity" evidence="8">
    <location>
        <position position="68"/>
    </location>
</feature>
<dbReference type="EC" id="3.1.13.-" evidence="8"/>
<dbReference type="AlphaFoldDB" id="A0A972VWQ9"/>
<feature type="binding site" evidence="8">
    <location>
        <position position="177"/>
    </location>
    <ligand>
        <name>Mg(2+)</name>
        <dbReference type="ChEBI" id="CHEBI:18420"/>
        <label>2</label>
        <note>catalytic</note>
    </ligand>
</feature>
<feature type="active site" description="Proton donor/acceptor" evidence="8">
    <location>
        <position position="172"/>
    </location>
</feature>
<dbReference type="GO" id="GO:0045004">
    <property type="term" value="P:DNA replication proofreading"/>
    <property type="evidence" value="ECO:0007669"/>
    <property type="project" value="TreeGrafter"/>
</dbReference>
<comment type="subunit">
    <text evidence="1 8">Homodimer.</text>
</comment>
<keyword evidence="2 8" id="KW-0819">tRNA processing</keyword>
<dbReference type="PANTHER" id="PTHR30231">
    <property type="entry name" value="DNA POLYMERASE III SUBUNIT EPSILON"/>
    <property type="match status" value="1"/>
</dbReference>
<feature type="binding site" evidence="8">
    <location>
        <position position="14"/>
    </location>
    <ligand>
        <name>Mg(2+)</name>
        <dbReference type="ChEBI" id="CHEBI:18420"/>
        <label>2</label>
        <note>catalytic</note>
    </ligand>
</feature>
<keyword evidence="5 8" id="KW-0378">Hydrolase</keyword>
<feature type="binding site" evidence="8">
    <location>
        <position position="172"/>
    </location>
    <ligand>
        <name>Mg(2+)</name>
        <dbReference type="ChEBI" id="CHEBI:18420"/>
        <label>2</label>
        <note>catalytic</note>
    </ligand>
</feature>